<feature type="region of interest" description="Disordered" evidence="1">
    <location>
        <begin position="280"/>
        <end position="300"/>
    </location>
</feature>
<sequence>MSYPSFPQQGFNSFARALSPAAIGVANAASGADPSGNTEFSRRLAALGMARTHDEIMLTIPGRYREALRPHLEALARHADLGYGTKVALGRLQLHKAKKTLPSQLAGLKAPLFQVHAEFKDSNPPLIAELTKLHDQYRLDALDMAIALRQAELNHFDDLVAPLNYLPALATCVEATYASIKDTYRRPVFGKNANGEVTVETFEEDPIYKMEFQRLESDLSQYAYRILSLVYDKLSVEEAKLKAKETLKDRMDVEVGDEVINATAIKDQVDRSIQSALARLGATQSAHPPSRVGVAEEDRRQEPPELNLVAALAAGHRFKFKLARYVVSPRLSAEADSGDVVVEPIVVVAEAKLVVRRGGDDCRPVLTFENFYNVYRGF</sequence>
<dbReference type="AlphaFoldDB" id="A0A067PH20"/>
<proteinExistence type="predicted"/>
<evidence type="ECO:0000313" key="3">
    <source>
        <dbReference type="Proteomes" id="UP000027265"/>
    </source>
</evidence>
<accession>A0A067PH20</accession>
<name>A0A067PH20_9AGAM</name>
<keyword evidence="3" id="KW-1185">Reference proteome</keyword>
<evidence type="ECO:0000256" key="1">
    <source>
        <dbReference type="SAM" id="MobiDB-lite"/>
    </source>
</evidence>
<dbReference type="EMBL" id="KL197729">
    <property type="protein sequence ID" value="KDQ54213.1"/>
    <property type="molecule type" value="Genomic_DNA"/>
</dbReference>
<dbReference type="STRING" id="933084.A0A067PH20"/>
<dbReference type="InParanoid" id="A0A067PH20"/>
<dbReference type="HOGENOM" id="CLU_731709_0_0_1"/>
<gene>
    <name evidence="2" type="ORF">JAAARDRAFT_49280</name>
</gene>
<dbReference type="Proteomes" id="UP000027265">
    <property type="component" value="Unassembled WGS sequence"/>
</dbReference>
<organism evidence="2 3">
    <name type="scientific">Jaapia argillacea MUCL 33604</name>
    <dbReference type="NCBI Taxonomy" id="933084"/>
    <lineage>
        <taxon>Eukaryota</taxon>
        <taxon>Fungi</taxon>
        <taxon>Dikarya</taxon>
        <taxon>Basidiomycota</taxon>
        <taxon>Agaricomycotina</taxon>
        <taxon>Agaricomycetes</taxon>
        <taxon>Agaricomycetidae</taxon>
        <taxon>Jaapiales</taxon>
        <taxon>Jaapiaceae</taxon>
        <taxon>Jaapia</taxon>
    </lineage>
</organism>
<evidence type="ECO:0000313" key="2">
    <source>
        <dbReference type="EMBL" id="KDQ54213.1"/>
    </source>
</evidence>
<dbReference type="OrthoDB" id="2802596at2759"/>
<protein>
    <submittedName>
        <fullName evidence="2">Uncharacterized protein</fullName>
    </submittedName>
</protein>
<reference evidence="3" key="1">
    <citation type="journal article" date="2014" name="Proc. Natl. Acad. Sci. U.S.A.">
        <title>Extensive sampling of basidiomycete genomes demonstrates inadequacy of the white-rot/brown-rot paradigm for wood decay fungi.</title>
        <authorList>
            <person name="Riley R."/>
            <person name="Salamov A.A."/>
            <person name="Brown D.W."/>
            <person name="Nagy L.G."/>
            <person name="Floudas D."/>
            <person name="Held B.W."/>
            <person name="Levasseur A."/>
            <person name="Lombard V."/>
            <person name="Morin E."/>
            <person name="Otillar R."/>
            <person name="Lindquist E.A."/>
            <person name="Sun H."/>
            <person name="LaButti K.M."/>
            <person name="Schmutz J."/>
            <person name="Jabbour D."/>
            <person name="Luo H."/>
            <person name="Baker S.E."/>
            <person name="Pisabarro A.G."/>
            <person name="Walton J.D."/>
            <person name="Blanchette R.A."/>
            <person name="Henrissat B."/>
            <person name="Martin F."/>
            <person name="Cullen D."/>
            <person name="Hibbett D.S."/>
            <person name="Grigoriev I.V."/>
        </authorList>
    </citation>
    <scope>NUCLEOTIDE SEQUENCE [LARGE SCALE GENOMIC DNA]</scope>
    <source>
        <strain evidence="3">MUCL 33604</strain>
    </source>
</reference>